<dbReference type="Pfam" id="PF00589">
    <property type="entry name" value="Phage_integrase"/>
    <property type="match status" value="1"/>
</dbReference>
<keyword evidence="3" id="KW-0233">DNA recombination</keyword>
<evidence type="ECO:0000256" key="2">
    <source>
        <dbReference type="ARBA" id="ARBA00022908"/>
    </source>
</evidence>
<organism evidence="5 6">
    <name type="scientific">Shewanella xiamenensis</name>
    <dbReference type="NCBI Taxonomy" id="332186"/>
    <lineage>
        <taxon>Bacteria</taxon>
        <taxon>Pseudomonadati</taxon>
        <taxon>Pseudomonadota</taxon>
        <taxon>Gammaproteobacteria</taxon>
        <taxon>Alteromonadales</taxon>
        <taxon>Shewanellaceae</taxon>
        <taxon>Shewanella</taxon>
    </lineage>
</organism>
<evidence type="ECO:0000313" key="6">
    <source>
        <dbReference type="Proteomes" id="UP001159075"/>
    </source>
</evidence>
<proteinExistence type="inferred from homology"/>
<sequence>DPKTHSNVQTANAALKRMGLKDRTTAHGFRSLASTTLNEQGFDPDVIEAALAHTDKNQVRSAYNRSIYLERRREMMAWWSNY</sequence>
<evidence type="ECO:0000256" key="3">
    <source>
        <dbReference type="ARBA" id="ARBA00023172"/>
    </source>
</evidence>
<name>A0ABT6UIZ2_9GAMM</name>
<dbReference type="InterPro" id="IPR013762">
    <property type="entry name" value="Integrase-like_cat_sf"/>
</dbReference>
<dbReference type="RefSeq" id="WP_282680127.1">
    <property type="nucleotide sequence ID" value="NZ_JAOTLW010000133.1"/>
</dbReference>
<keyword evidence="6" id="KW-1185">Reference proteome</keyword>
<dbReference type="SUPFAM" id="SSF56349">
    <property type="entry name" value="DNA breaking-rejoining enzymes"/>
    <property type="match status" value="1"/>
</dbReference>
<feature type="domain" description="Tyr recombinase" evidence="4">
    <location>
        <begin position="4"/>
        <end position="66"/>
    </location>
</feature>
<feature type="non-terminal residue" evidence="5">
    <location>
        <position position="82"/>
    </location>
</feature>
<feature type="non-terminal residue" evidence="5">
    <location>
        <position position="1"/>
    </location>
</feature>
<dbReference type="Proteomes" id="UP001159075">
    <property type="component" value="Unassembled WGS sequence"/>
</dbReference>
<dbReference type="PANTHER" id="PTHR30629">
    <property type="entry name" value="PROPHAGE INTEGRASE"/>
    <property type="match status" value="1"/>
</dbReference>
<accession>A0ABT6UIZ2</accession>
<evidence type="ECO:0000259" key="4">
    <source>
        <dbReference type="Pfam" id="PF00589"/>
    </source>
</evidence>
<gene>
    <name evidence="5" type="ORF">ODY93_23035</name>
</gene>
<comment type="caution">
    <text evidence="5">The sequence shown here is derived from an EMBL/GenBank/DDBJ whole genome shotgun (WGS) entry which is preliminary data.</text>
</comment>
<comment type="similarity">
    <text evidence="1">Belongs to the 'phage' integrase family.</text>
</comment>
<evidence type="ECO:0000256" key="1">
    <source>
        <dbReference type="ARBA" id="ARBA00008857"/>
    </source>
</evidence>
<dbReference type="InterPro" id="IPR002104">
    <property type="entry name" value="Integrase_catalytic"/>
</dbReference>
<keyword evidence="2" id="KW-0229">DNA integration</keyword>
<dbReference type="EMBL" id="JAOTLW010000133">
    <property type="protein sequence ID" value="MDI5834426.1"/>
    <property type="molecule type" value="Genomic_DNA"/>
</dbReference>
<dbReference type="InterPro" id="IPR050808">
    <property type="entry name" value="Phage_Integrase"/>
</dbReference>
<dbReference type="InterPro" id="IPR011010">
    <property type="entry name" value="DNA_brk_join_enz"/>
</dbReference>
<dbReference type="Gene3D" id="1.10.443.10">
    <property type="entry name" value="Intergrase catalytic core"/>
    <property type="match status" value="1"/>
</dbReference>
<protein>
    <submittedName>
        <fullName evidence="5">Tyrosine-type recombinase/integrase</fullName>
    </submittedName>
</protein>
<evidence type="ECO:0000313" key="5">
    <source>
        <dbReference type="EMBL" id="MDI5834426.1"/>
    </source>
</evidence>
<dbReference type="PANTHER" id="PTHR30629:SF6">
    <property type="entry name" value="PROPHAGE INTEGRASE INTA-RELATED"/>
    <property type="match status" value="1"/>
</dbReference>
<reference evidence="5 6" key="1">
    <citation type="submission" date="2022-09" db="EMBL/GenBank/DDBJ databases">
        <title>The outer-membrane cytochrome OmcA is essential for infection of Shewanella oneidensis by a zebrafish-associated bacteriophage.</title>
        <authorList>
            <person name="Grenfell A.W."/>
            <person name="Intile P."/>
            <person name="Mcfarlane J."/>
            <person name="Leung D."/>
            <person name="Abdalla K."/>
            <person name="Wold M."/>
            <person name="Kees E."/>
            <person name="Gralnick J."/>
        </authorList>
    </citation>
    <scope>NUCLEOTIDE SEQUENCE [LARGE SCALE GENOMIC DNA]</scope>
    <source>
        <strain evidence="5 6">NF-5</strain>
    </source>
</reference>